<evidence type="ECO:0000313" key="1">
    <source>
        <dbReference type="EMBL" id="VDP62638.1"/>
    </source>
</evidence>
<dbReference type="AlphaFoldDB" id="A0A3P8FSH6"/>
<protein>
    <submittedName>
        <fullName evidence="1">Uncharacterized protein</fullName>
    </submittedName>
</protein>
<gene>
    <name evidence="1" type="ORF">SMTD_LOCUS13064</name>
</gene>
<dbReference type="EMBL" id="UZAL01033106">
    <property type="protein sequence ID" value="VDP62638.1"/>
    <property type="molecule type" value="Genomic_DNA"/>
</dbReference>
<reference evidence="1 2" key="1">
    <citation type="submission" date="2018-11" db="EMBL/GenBank/DDBJ databases">
        <authorList>
            <consortium name="Pathogen Informatics"/>
        </authorList>
    </citation>
    <scope>NUCLEOTIDE SEQUENCE [LARGE SCALE GENOMIC DNA]</scope>
    <source>
        <strain>Denwood</strain>
        <strain evidence="2">Zambia</strain>
    </source>
</reference>
<organism evidence="1 2">
    <name type="scientific">Schistosoma mattheei</name>
    <dbReference type="NCBI Taxonomy" id="31246"/>
    <lineage>
        <taxon>Eukaryota</taxon>
        <taxon>Metazoa</taxon>
        <taxon>Spiralia</taxon>
        <taxon>Lophotrochozoa</taxon>
        <taxon>Platyhelminthes</taxon>
        <taxon>Trematoda</taxon>
        <taxon>Digenea</taxon>
        <taxon>Strigeidida</taxon>
        <taxon>Schistosomatoidea</taxon>
        <taxon>Schistosomatidae</taxon>
        <taxon>Schistosoma</taxon>
    </lineage>
</organism>
<sequence>MLTLGPLIFCSFRSNNCLLFNTFSYKTDSYNLSISIFNLIFFSFFHSYF</sequence>
<accession>A0A3P8FSH6</accession>
<keyword evidence="2" id="KW-1185">Reference proteome</keyword>
<proteinExistence type="predicted"/>
<dbReference type="Proteomes" id="UP000269396">
    <property type="component" value="Unassembled WGS sequence"/>
</dbReference>
<name>A0A3P8FSH6_9TREM</name>
<evidence type="ECO:0000313" key="2">
    <source>
        <dbReference type="Proteomes" id="UP000269396"/>
    </source>
</evidence>